<comment type="caution">
    <text evidence="1">The sequence shown here is derived from an EMBL/GenBank/DDBJ whole genome shotgun (WGS) entry which is preliminary data.</text>
</comment>
<dbReference type="EMBL" id="JACGWJ010000014">
    <property type="protein sequence ID" value="KAL0374346.1"/>
    <property type="molecule type" value="Genomic_DNA"/>
</dbReference>
<organism evidence="1">
    <name type="scientific">Sesamum radiatum</name>
    <name type="common">Black benniseed</name>
    <dbReference type="NCBI Taxonomy" id="300843"/>
    <lineage>
        <taxon>Eukaryota</taxon>
        <taxon>Viridiplantae</taxon>
        <taxon>Streptophyta</taxon>
        <taxon>Embryophyta</taxon>
        <taxon>Tracheophyta</taxon>
        <taxon>Spermatophyta</taxon>
        <taxon>Magnoliopsida</taxon>
        <taxon>eudicotyledons</taxon>
        <taxon>Gunneridae</taxon>
        <taxon>Pentapetalae</taxon>
        <taxon>asterids</taxon>
        <taxon>lamiids</taxon>
        <taxon>Lamiales</taxon>
        <taxon>Pedaliaceae</taxon>
        <taxon>Sesamum</taxon>
    </lineage>
</organism>
<accession>A0AAW2R2S8</accession>
<reference evidence="1" key="2">
    <citation type="journal article" date="2024" name="Plant">
        <title>Genomic evolution and insights into agronomic trait innovations of Sesamum species.</title>
        <authorList>
            <person name="Miao H."/>
            <person name="Wang L."/>
            <person name="Qu L."/>
            <person name="Liu H."/>
            <person name="Sun Y."/>
            <person name="Le M."/>
            <person name="Wang Q."/>
            <person name="Wei S."/>
            <person name="Zheng Y."/>
            <person name="Lin W."/>
            <person name="Duan Y."/>
            <person name="Cao H."/>
            <person name="Xiong S."/>
            <person name="Wang X."/>
            <person name="Wei L."/>
            <person name="Li C."/>
            <person name="Ma Q."/>
            <person name="Ju M."/>
            <person name="Zhao R."/>
            <person name="Li G."/>
            <person name="Mu C."/>
            <person name="Tian Q."/>
            <person name="Mei H."/>
            <person name="Zhang T."/>
            <person name="Gao T."/>
            <person name="Zhang H."/>
        </authorList>
    </citation>
    <scope>NUCLEOTIDE SEQUENCE</scope>
    <source>
        <strain evidence="1">G02</strain>
    </source>
</reference>
<proteinExistence type="predicted"/>
<dbReference type="AlphaFoldDB" id="A0AAW2R2S8"/>
<protein>
    <submittedName>
        <fullName evidence="1">Uncharacterized protein</fullName>
    </submittedName>
</protein>
<name>A0AAW2R2S8_SESRA</name>
<sequence>MIPLIPGRVATPTCSDDPTRVPCPLVRDPTPLHRPDSKDPLLEIIVLPNVIRARIMIRGIMQVDLSDKQVDSLDIISMLKPKVWAA</sequence>
<reference evidence="1" key="1">
    <citation type="submission" date="2020-06" db="EMBL/GenBank/DDBJ databases">
        <authorList>
            <person name="Li T."/>
            <person name="Hu X."/>
            <person name="Zhang T."/>
            <person name="Song X."/>
            <person name="Zhang H."/>
            <person name="Dai N."/>
            <person name="Sheng W."/>
            <person name="Hou X."/>
            <person name="Wei L."/>
        </authorList>
    </citation>
    <scope>NUCLEOTIDE SEQUENCE</scope>
    <source>
        <strain evidence="1">G02</strain>
        <tissue evidence="1">Leaf</tissue>
    </source>
</reference>
<evidence type="ECO:0000313" key="1">
    <source>
        <dbReference type="EMBL" id="KAL0374346.1"/>
    </source>
</evidence>
<gene>
    <name evidence="1" type="ORF">Sradi_3350300</name>
</gene>